<organism evidence="1 2">
    <name type="scientific">Lactococcus taiwanensis</name>
    <dbReference type="NCBI Taxonomy" id="1151742"/>
    <lineage>
        <taxon>Bacteria</taxon>
        <taxon>Bacillati</taxon>
        <taxon>Bacillota</taxon>
        <taxon>Bacilli</taxon>
        <taxon>Lactobacillales</taxon>
        <taxon>Streptococcaceae</taxon>
        <taxon>Lactococcus</taxon>
    </lineage>
</organism>
<name>A0AA45KF53_9LACT</name>
<proteinExistence type="predicted"/>
<dbReference type="InterPro" id="IPR015046">
    <property type="entry name" value="LciA_Immunity-like"/>
</dbReference>
<dbReference type="Proteomes" id="UP000663608">
    <property type="component" value="Chromosome"/>
</dbReference>
<keyword evidence="2" id="KW-1185">Reference proteome</keyword>
<dbReference type="AlphaFoldDB" id="A0AA45KF53"/>
<dbReference type="RefSeq" id="WP_205871689.1">
    <property type="nucleotide sequence ID" value="NZ_CP070872.1"/>
</dbReference>
<evidence type="ECO:0000313" key="1">
    <source>
        <dbReference type="EMBL" id="QSE76220.1"/>
    </source>
</evidence>
<protein>
    <submittedName>
        <fullName evidence="1">Bacteriocin immunity protein</fullName>
    </submittedName>
</protein>
<gene>
    <name evidence="1" type="ORF">JW886_07040</name>
</gene>
<dbReference type="KEGG" id="lti:JW886_07040"/>
<evidence type="ECO:0000313" key="2">
    <source>
        <dbReference type="Proteomes" id="UP000663608"/>
    </source>
</evidence>
<dbReference type="Pfam" id="PF08951">
    <property type="entry name" value="EntA_Immun"/>
    <property type="match status" value="1"/>
</dbReference>
<sequence>MFDKKRRISKEAQELLTEVYDFILEDNLRDKERQIGLLAKNDLEKGRYTIAVLTQLRASLQREALNMPLSPQALAFYKRLAPRINKMAPLGTNRGNMMVGRSYLD</sequence>
<dbReference type="CDD" id="cd21059">
    <property type="entry name" value="LciA-like"/>
    <property type="match status" value="1"/>
</dbReference>
<accession>A0AA45KF53</accession>
<reference evidence="1 2" key="1">
    <citation type="submission" date="2021-02" db="EMBL/GenBank/DDBJ databases">
        <title>Complete genome sequence of Lactococcus lactis strain K_LL004.</title>
        <authorList>
            <person name="Kim H.B."/>
        </authorList>
    </citation>
    <scope>NUCLEOTIDE SEQUENCE [LARGE SCALE GENOMIC DNA]</scope>
    <source>
        <strain evidence="1 2">K_LL004</strain>
    </source>
</reference>
<dbReference type="GO" id="GO:0030153">
    <property type="term" value="P:bacteriocin immunity"/>
    <property type="evidence" value="ECO:0007669"/>
    <property type="project" value="InterPro"/>
</dbReference>
<dbReference type="EMBL" id="CP070872">
    <property type="protein sequence ID" value="QSE76220.1"/>
    <property type="molecule type" value="Genomic_DNA"/>
</dbReference>